<keyword evidence="3" id="KW-1185">Reference proteome</keyword>
<reference evidence="2 3" key="1">
    <citation type="submission" date="2015-08" db="EMBL/GenBank/DDBJ databases">
        <title>Genomes of Isolates from Cabo Rojo, PR.</title>
        <authorList>
            <person name="Sanchez-Nieves R.L."/>
            <person name="Montalvo-Rodriguez R."/>
        </authorList>
    </citation>
    <scope>NUCLEOTIDE SEQUENCE [LARGE SCALE GENOMIC DNA]</scope>
    <source>
        <strain evidence="2 3">SL3</strain>
    </source>
</reference>
<proteinExistence type="predicted"/>
<feature type="transmembrane region" description="Helical" evidence="1">
    <location>
        <begin position="36"/>
        <end position="54"/>
    </location>
</feature>
<dbReference type="Proteomes" id="UP000037729">
    <property type="component" value="Unassembled WGS sequence"/>
</dbReference>
<comment type="caution">
    <text evidence="2">The sequence shown here is derived from an EMBL/GenBank/DDBJ whole genome shotgun (WGS) entry which is preliminary data.</text>
</comment>
<protein>
    <submittedName>
        <fullName evidence="2">Uncharacterized protein</fullName>
    </submittedName>
</protein>
<dbReference type="RefSeq" id="WP_053969356.1">
    <property type="nucleotide sequence ID" value="NZ_LIUF01000007.1"/>
</dbReference>
<organism evidence="2 3">
    <name type="scientific">Haloarcula rubripromontorii</name>
    <dbReference type="NCBI Taxonomy" id="1705562"/>
    <lineage>
        <taxon>Archaea</taxon>
        <taxon>Methanobacteriati</taxon>
        <taxon>Methanobacteriota</taxon>
        <taxon>Stenosarchaea group</taxon>
        <taxon>Halobacteria</taxon>
        <taxon>Halobacteriales</taxon>
        <taxon>Haloarculaceae</taxon>
        <taxon>Haloarcula</taxon>
    </lineage>
</organism>
<dbReference type="EMBL" id="LIUF01000007">
    <property type="protein sequence ID" value="KOX91681.1"/>
    <property type="molecule type" value="Genomic_DNA"/>
</dbReference>
<sequence>MAALRRPDGGDLLAPLTIVGIYLYHAHVLGNSPSALEGTFILALFVLLIATSLVKGLLASPTYSLTGGGLITLFYFIRFSQRQDIGAGLGICVGILFGGYGLYQWFEQSAGPELSLSE</sequence>
<keyword evidence="1" id="KW-0472">Membrane</keyword>
<accession>A0A0M9AJ42</accession>
<name>A0A0M9AJ42_9EURY</name>
<feature type="transmembrane region" description="Helical" evidence="1">
    <location>
        <begin position="85"/>
        <end position="106"/>
    </location>
</feature>
<evidence type="ECO:0000313" key="2">
    <source>
        <dbReference type="EMBL" id="KOX91681.1"/>
    </source>
</evidence>
<feature type="transmembrane region" description="Helical" evidence="1">
    <location>
        <begin position="12"/>
        <end position="29"/>
    </location>
</feature>
<keyword evidence="1" id="KW-0812">Transmembrane</keyword>
<dbReference type="OrthoDB" id="218504at2157"/>
<dbReference type="STRING" id="1705562.AMS69_17630"/>
<keyword evidence="1" id="KW-1133">Transmembrane helix</keyword>
<evidence type="ECO:0000256" key="1">
    <source>
        <dbReference type="SAM" id="Phobius"/>
    </source>
</evidence>
<gene>
    <name evidence="2" type="ORF">AMS69_17630</name>
</gene>
<dbReference type="AlphaFoldDB" id="A0A0M9AJ42"/>
<dbReference type="PATRIC" id="fig|1705562.3.peg.851"/>
<evidence type="ECO:0000313" key="3">
    <source>
        <dbReference type="Proteomes" id="UP000037729"/>
    </source>
</evidence>